<reference evidence="1 2" key="1">
    <citation type="journal article" date="2014" name="Genome Biol. Evol.">
        <title>The genome of the myxosporean Thelohanellus kitauei shows adaptations to nutrient acquisition within its fish host.</title>
        <authorList>
            <person name="Yang Y."/>
            <person name="Xiong J."/>
            <person name="Zhou Z."/>
            <person name="Huo F."/>
            <person name="Miao W."/>
            <person name="Ran C."/>
            <person name="Liu Y."/>
            <person name="Zhang J."/>
            <person name="Feng J."/>
            <person name="Wang M."/>
            <person name="Wang M."/>
            <person name="Wang L."/>
            <person name="Yao B."/>
        </authorList>
    </citation>
    <scope>NUCLEOTIDE SEQUENCE [LARGE SCALE GENOMIC DNA]</scope>
    <source>
        <strain evidence="1">Wuqing</strain>
    </source>
</reference>
<dbReference type="EMBL" id="JWZT01003512">
    <property type="protein sequence ID" value="KII66482.1"/>
    <property type="molecule type" value="Genomic_DNA"/>
</dbReference>
<evidence type="ECO:0000313" key="1">
    <source>
        <dbReference type="EMBL" id="KII66482.1"/>
    </source>
</evidence>
<name>A0A0C2MXX5_THEKT</name>
<sequence length="151" mass="17955">MDYYTDDKIFDMCGKEIIIVVEDGTDDFLYIWDQVTCRRALNVDEIKSINEKSKFTPEFAQTCRTKLKMHKLKYIQENNLDVKEYEKEILERMNVPRERKRTQKLCKLINAEVLSSIYCGLEARKKQNTELLPFLIDSYERVIEKLNADAK</sequence>
<protein>
    <submittedName>
        <fullName evidence="1">Uncharacterized protein</fullName>
    </submittedName>
</protein>
<gene>
    <name evidence="1" type="ORF">RF11_15941</name>
</gene>
<organism evidence="1 2">
    <name type="scientific">Thelohanellus kitauei</name>
    <name type="common">Myxosporean</name>
    <dbReference type="NCBI Taxonomy" id="669202"/>
    <lineage>
        <taxon>Eukaryota</taxon>
        <taxon>Metazoa</taxon>
        <taxon>Cnidaria</taxon>
        <taxon>Myxozoa</taxon>
        <taxon>Myxosporea</taxon>
        <taxon>Bivalvulida</taxon>
        <taxon>Platysporina</taxon>
        <taxon>Myxobolidae</taxon>
        <taxon>Thelohanellus</taxon>
    </lineage>
</organism>
<evidence type="ECO:0000313" key="2">
    <source>
        <dbReference type="Proteomes" id="UP000031668"/>
    </source>
</evidence>
<comment type="caution">
    <text evidence="1">The sequence shown here is derived from an EMBL/GenBank/DDBJ whole genome shotgun (WGS) entry which is preliminary data.</text>
</comment>
<keyword evidence="2" id="KW-1185">Reference proteome</keyword>
<proteinExistence type="predicted"/>
<dbReference type="Proteomes" id="UP000031668">
    <property type="component" value="Unassembled WGS sequence"/>
</dbReference>
<dbReference type="AlphaFoldDB" id="A0A0C2MXX5"/>
<accession>A0A0C2MXX5</accession>